<organism evidence="1 2">
    <name type="scientific">Sorangium cellulosum</name>
    <name type="common">Polyangium cellulosum</name>
    <dbReference type="NCBI Taxonomy" id="56"/>
    <lineage>
        <taxon>Bacteria</taxon>
        <taxon>Pseudomonadati</taxon>
        <taxon>Myxococcota</taxon>
        <taxon>Polyangia</taxon>
        <taxon>Polyangiales</taxon>
        <taxon>Polyangiaceae</taxon>
        <taxon>Sorangium</taxon>
    </lineage>
</organism>
<dbReference type="AlphaFoldDB" id="A0A150PRX3"/>
<reference evidence="1 2" key="1">
    <citation type="submission" date="2014-02" db="EMBL/GenBank/DDBJ databases">
        <title>The small core and large imbalanced accessory genome model reveals a collaborative survival strategy of Sorangium cellulosum strains in nature.</title>
        <authorList>
            <person name="Han K."/>
            <person name="Peng R."/>
            <person name="Blom J."/>
            <person name="Li Y.-Z."/>
        </authorList>
    </citation>
    <scope>NUCLEOTIDE SEQUENCE [LARGE SCALE GENOMIC DNA]</scope>
    <source>
        <strain evidence="1 2">So0157-18</strain>
    </source>
</reference>
<comment type="caution">
    <text evidence="1">The sequence shown here is derived from an EMBL/GenBank/DDBJ whole genome shotgun (WGS) entry which is preliminary data.</text>
</comment>
<evidence type="ECO:0000313" key="2">
    <source>
        <dbReference type="Proteomes" id="UP000075604"/>
    </source>
</evidence>
<name>A0A150PRX3_SORCE</name>
<dbReference type="Proteomes" id="UP000075604">
    <property type="component" value="Unassembled WGS sequence"/>
</dbReference>
<dbReference type="EMBL" id="JELX01001605">
    <property type="protein sequence ID" value="KYF58402.1"/>
    <property type="molecule type" value="Genomic_DNA"/>
</dbReference>
<sequence length="69" mass="6973">MPLDFRTRAPEDGARAALPALVAGIVPELDQEHGGGAELAGVLLGSRRRGGSAELALDPLVAGAVSPCR</sequence>
<gene>
    <name evidence="1" type="ORF">BE04_09105</name>
</gene>
<accession>A0A150PRX3</accession>
<evidence type="ECO:0000313" key="1">
    <source>
        <dbReference type="EMBL" id="KYF58402.1"/>
    </source>
</evidence>
<proteinExistence type="predicted"/>
<protein>
    <submittedName>
        <fullName evidence="1">Uncharacterized protein</fullName>
    </submittedName>
</protein>